<keyword evidence="3" id="KW-1133">Transmembrane helix</keyword>
<evidence type="ECO:0000313" key="6">
    <source>
        <dbReference type="Proteomes" id="UP001215151"/>
    </source>
</evidence>
<keyword evidence="3" id="KW-0472">Membrane</keyword>
<gene>
    <name evidence="5" type="ORF">ONZ51_g1348</name>
</gene>
<feature type="region of interest" description="Disordered" evidence="2">
    <location>
        <begin position="227"/>
        <end position="270"/>
    </location>
</feature>
<dbReference type="Proteomes" id="UP001215151">
    <property type="component" value="Unassembled WGS sequence"/>
</dbReference>
<feature type="compositionally biased region" description="Low complexity" evidence="2">
    <location>
        <begin position="248"/>
        <end position="259"/>
    </location>
</feature>
<feature type="transmembrane region" description="Helical" evidence="3">
    <location>
        <begin position="12"/>
        <end position="31"/>
    </location>
</feature>
<dbReference type="GO" id="GO:0016787">
    <property type="term" value="F:hydrolase activity"/>
    <property type="evidence" value="ECO:0007669"/>
    <property type="project" value="UniProtKB-KW"/>
</dbReference>
<protein>
    <recommendedName>
        <fullName evidence="4">Alpha/beta hydrolase fold-3 domain-containing protein</fullName>
    </recommendedName>
</protein>
<proteinExistence type="predicted"/>
<evidence type="ECO:0000256" key="3">
    <source>
        <dbReference type="SAM" id="Phobius"/>
    </source>
</evidence>
<dbReference type="Gene3D" id="3.40.50.1820">
    <property type="entry name" value="alpha/beta hydrolase"/>
    <property type="match status" value="1"/>
</dbReference>
<dbReference type="EMBL" id="JAPEVG010000018">
    <property type="protein sequence ID" value="KAJ8496044.1"/>
    <property type="molecule type" value="Genomic_DNA"/>
</dbReference>
<dbReference type="InterPro" id="IPR013094">
    <property type="entry name" value="AB_hydrolase_3"/>
</dbReference>
<sequence>MGIIDINKQPWTTLYLAYYIAALVFGRWPYWTIKYIPRSNRPRQAWTLTRCLIVKTFQYLFSCPVDISPGVVPAAPTIIPDSQLTDAKSNWVEPIPNELFTGEIRRYADITGVQPARVPGYWLLKKGYNWTGPKAKPGEKTLLHLHGGAFTAGSAQPSDTTANLTRGLLQYSEKLQRTFAVDYRLSVAPPAPPTNPFPAAVLDGLAGYWYLVHEAGFEPQNIILAGDSAGGQHGGRDRAAPAREPRADAPAPGAPAHGVDGARPRDDARRARVVRDPQRADGHLRHPPGPGSCSRWTAYISPVSRFVKPGPEGLFKGFPNTFVVAGGAERLEDDSKEFIAGLKRDGSNVIHEIPPDAVHDLMVWTWHNPERIEVLQKLAQWIDDMP</sequence>
<organism evidence="5 6">
    <name type="scientific">Trametes cubensis</name>
    <dbReference type="NCBI Taxonomy" id="1111947"/>
    <lineage>
        <taxon>Eukaryota</taxon>
        <taxon>Fungi</taxon>
        <taxon>Dikarya</taxon>
        <taxon>Basidiomycota</taxon>
        <taxon>Agaricomycotina</taxon>
        <taxon>Agaricomycetes</taxon>
        <taxon>Polyporales</taxon>
        <taxon>Polyporaceae</taxon>
        <taxon>Trametes</taxon>
    </lineage>
</organism>
<evidence type="ECO:0000313" key="5">
    <source>
        <dbReference type="EMBL" id="KAJ8496044.1"/>
    </source>
</evidence>
<dbReference type="InterPro" id="IPR050300">
    <property type="entry name" value="GDXG_lipolytic_enzyme"/>
</dbReference>
<dbReference type="AlphaFoldDB" id="A0AAD7U3X5"/>
<dbReference type="SUPFAM" id="SSF53474">
    <property type="entry name" value="alpha/beta-Hydrolases"/>
    <property type="match status" value="1"/>
</dbReference>
<keyword evidence="1" id="KW-0378">Hydrolase</keyword>
<dbReference type="PANTHER" id="PTHR48081">
    <property type="entry name" value="AB HYDROLASE SUPERFAMILY PROTEIN C4A8.06C"/>
    <property type="match status" value="1"/>
</dbReference>
<evidence type="ECO:0000256" key="2">
    <source>
        <dbReference type="SAM" id="MobiDB-lite"/>
    </source>
</evidence>
<comment type="caution">
    <text evidence="5">The sequence shown here is derived from an EMBL/GenBank/DDBJ whole genome shotgun (WGS) entry which is preliminary data.</text>
</comment>
<feature type="compositionally biased region" description="Basic and acidic residues" evidence="2">
    <location>
        <begin position="260"/>
        <end position="270"/>
    </location>
</feature>
<dbReference type="Pfam" id="PF07859">
    <property type="entry name" value="Abhydrolase_3"/>
    <property type="match status" value="1"/>
</dbReference>
<keyword evidence="3" id="KW-0812">Transmembrane</keyword>
<reference evidence="5" key="1">
    <citation type="submission" date="2022-11" db="EMBL/GenBank/DDBJ databases">
        <title>Genome Sequence of Cubamyces cubensis.</title>
        <authorList>
            <person name="Buettner E."/>
        </authorList>
    </citation>
    <scope>NUCLEOTIDE SEQUENCE</scope>
    <source>
        <strain evidence="5">MPL-01</strain>
    </source>
</reference>
<dbReference type="InterPro" id="IPR029058">
    <property type="entry name" value="AB_hydrolase_fold"/>
</dbReference>
<name>A0AAD7U3X5_9APHY</name>
<accession>A0AAD7U3X5</accession>
<evidence type="ECO:0000259" key="4">
    <source>
        <dbReference type="Pfam" id="PF07859"/>
    </source>
</evidence>
<keyword evidence="6" id="KW-1185">Reference proteome</keyword>
<feature type="domain" description="Alpha/beta hydrolase fold-3" evidence="4">
    <location>
        <begin position="142"/>
        <end position="361"/>
    </location>
</feature>
<evidence type="ECO:0000256" key="1">
    <source>
        <dbReference type="ARBA" id="ARBA00022801"/>
    </source>
</evidence>
<dbReference type="PANTHER" id="PTHR48081:SF8">
    <property type="entry name" value="ALPHA_BETA HYDROLASE FOLD-3 DOMAIN-CONTAINING PROTEIN-RELATED"/>
    <property type="match status" value="1"/>
</dbReference>
<feature type="compositionally biased region" description="Basic and acidic residues" evidence="2">
    <location>
        <begin position="234"/>
        <end position="247"/>
    </location>
</feature>